<protein>
    <submittedName>
        <fullName evidence="4">NAD(P)-binding protein</fullName>
    </submittedName>
</protein>
<dbReference type="AlphaFoldDB" id="A0A0D7AIR2"/>
<dbReference type="Gene3D" id="3.40.50.720">
    <property type="entry name" value="NAD(P)-binding Rossmann-like Domain"/>
    <property type="match status" value="1"/>
</dbReference>
<dbReference type="GO" id="GO:0016491">
    <property type="term" value="F:oxidoreductase activity"/>
    <property type="evidence" value="ECO:0007669"/>
    <property type="project" value="UniProtKB-KW"/>
</dbReference>
<gene>
    <name evidence="4" type="ORF">FISHEDRAFT_70700</name>
</gene>
<keyword evidence="2" id="KW-0521">NADP</keyword>
<evidence type="ECO:0000313" key="5">
    <source>
        <dbReference type="Proteomes" id="UP000054144"/>
    </source>
</evidence>
<keyword evidence="3" id="KW-0560">Oxidoreductase</keyword>
<keyword evidence="5" id="KW-1185">Reference proteome</keyword>
<dbReference type="InterPro" id="IPR036291">
    <property type="entry name" value="NAD(P)-bd_dom_sf"/>
</dbReference>
<evidence type="ECO:0000256" key="3">
    <source>
        <dbReference type="ARBA" id="ARBA00023002"/>
    </source>
</evidence>
<dbReference type="InterPro" id="IPR057571">
    <property type="entry name" value="SDR_PhqE-like"/>
</dbReference>
<dbReference type="EMBL" id="KN881650">
    <property type="protein sequence ID" value="KIY51467.1"/>
    <property type="molecule type" value="Genomic_DNA"/>
</dbReference>
<evidence type="ECO:0000256" key="1">
    <source>
        <dbReference type="ARBA" id="ARBA00006484"/>
    </source>
</evidence>
<sequence>MSTLSGKTVLVIGGSSGIGFAVALGSLKSNAERVIIASSSQDRVANALERLKARYTTETGSSAEGRVDSRVIDVTNHAAVKALFAELGEIDHLVLTYTGNSFIFGDFKEFDLSSAKARSPMDSRYWSSLQAAQSAQIKPGGSITFTIGLFLRLSCLENAKLTRGAEGSVFHNPIKKYSLNVGSTGALDAATRALAVELAPIRVNILWDRFPIPPPGGREEFIRKLNKYHLVGHVGTPEEVAEAYLFLMKCGFITGETIKVEGGRGLEAVLQF</sequence>
<organism evidence="4 5">
    <name type="scientific">Fistulina hepatica ATCC 64428</name>
    <dbReference type="NCBI Taxonomy" id="1128425"/>
    <lineage>
        <taxon>Eukaryota</taxon>
        <taxon>Fungi</taxon>
        <taxon>Dikarya</taxon>
        <taxon>Basidiomycota</taxon>
        <taxon>Agaricomycotina</taxon>
        <taxon>Agaricomycetes</taxon>
        <taxon>Agaricomycetidae</taxon>
        <taxon>Agaricales</taxon>
        <taxon>Fistulinaceae</taxon>
        <taxon>Fistulina</taxon>
    </lineage>
</organism>
<dbReference type="PANTHER" id="PTHR43477">
    <property type="entry name" value="DIHYDROANTICAPSIN 7-DEHYDROGENASE"/>
    <property type="match status" value="1"/>
</dbReference>
<dbReference type="PRINTS" id="PR00081">
    <property type="entry name" value="GDHRDH"/>
</dbReference>
<dbReference type="PANTHER" id="PTHR43477:SF1">
    <property type="entry name" value="DIHYDROANTICAPSIN 7-DEHYDROGENASE"/>
    <property type="match status" value="1"/>
</dbReference>
<dbReference type="OrthoDB" id="294295at2759"/>
<evidence type="ECO:0000256" key="2">
    <source>
        <dbReference type="ARBA" id="ARBA00022857"/>
    </source>
</evidence>
<evidence type="ECO:0000313" key="4">
    <source>
        <dbReference type="EMBL" id="KIY51467.1"/>
    </source>
</evidence>
<proteinExistence type="inferred from homology"/>
<comment type="similarity">
    <text evidence="1">Belongs to the short-chain dehydrogenases/reductases (SDR) family.</text>
</comment>
<accession>A0A0D7AIR2</accession>
<reference evidence="4 5" key="1">
    <citation type="journal article" date="2015" name="Fungal Genet. Biol.">
        <title>Evolution of novel wood decay mechanisms in Agaricales revealed by the genome sequences of Fistulina hepatica and Cylindrobasidium torrendii.</title>
        <authorList>
            <person name="Floudas D."/>
            <person name="Held B.W."/>
            <person name="Riley R."/>
            <person name="Nagy L.G."/>
            <person name="Koehler G."/>
            <person name="Ransdell A.S."/>
            <person name="Younus H."/>
            <person name="Chow J."/>
            <person name="Chiniquy J."/>
            <person name="Lipzen A."/>
            <person name="Tritt A."/>
            <person name="Sun H."/>
            <person name="Haridas S."/>
            <person name="LaButti K."/>
            <person name="Ohm R.A."/>
            <person name="Kues U."/>
            <person name="Blanchette R.A."/>
            <person name="Grigoriev I.V."/>
            <person name="Minto R.E."/>
            <person name="Hibbett D.S."/>
        </authorList>
    </citation>
    <scope>NUCLEOTIDE SEQUENCE [LARGE SCALE GENOMIC DNA]</scope>
    <source>
        <strain evidence="4 5">ATCC 64428</strain>
    </source>
</reference>
<dbReference type="Pfam" id="PF23441">
    <property type="entry name" value="SDR"/>
    <property type="match status" value="1"/>
</dbReference>
<dbReference type="SUPFAM" id="SSF51735">
    <property type="entry name" value="NAD(P)-binding Rossmann-fold domains"/>
    <property type="match status" value="1"/>
</dbReference>
<dbReference type="InterPro" id="IPR002347">
    <property type="entry name" value="SDR_fam"/>
</dbReference>
<dbReference type="Proteomes" id="UP000054144">
    <property type="component" value="Unassembled WGS sequence"/>
</dbReference>
<name>A0A0D7AIR2_9AGAR</name>
<dbReference type="InterPro" id="IPR051122">
    <property type="entry name" value="SDR_DHRS6-like"/>
</dbReference>